<evidence type="ECO:0000256" key="5">
    <source>
        <dbReference type="ARBA" id="ARBA00022692"/>
    </source>
</evidence>
<evidence type="ECO:0000256" key="7">
    <source>
        <dbReference type="ARBA" id="ARBA00023136"/>
    </source>
</evidence>
<comment type="subunit">
    <text evidence="9">The complex comprises the extracytoplasmic solute receptor protein and the two transmembrane proteins.</text>
</comment>
<evidence type="ECO:0000256" key="2">
    <source>
        <dbReference type="ARBA" id="ARBA00022448"/>
    </source>
</evidence>
<name>A0A936ZA41_9HYPH</name>
<keyword evidence="12" id="KW-1185">Reference proteome</keyword>
<feature type="transmembrane region" description="Helical" evidence="9">
    <location>
        <begin position="12"/>
        <end position="32"/>
    </location>
</feature>
<evidence type="ECO:0000313" key="11">
    <source>
        <dbReference type="EMBL" id="MBL0406776.1"/>
    </source>
</evidence>
<feature type="domain" description="Tripartite ATP-independent periplasmic transporters DctQ component" evidence="10">
    <location>
        <begin position="29"/>
        <end position="154"/>
    </location>
</feature>
<dbReference type="PANTHER" id="PTHR35011:SF2">
    <property type="entry name" value="2,3-DIKETO-L-GULONATE TRAP TRANSPORTER SMALL PERMEASE PROTEIN YIAM"/>
    <property type="match status" value="1"/>
</dbReference>
<evidence type="ECO:0000259" key="10">
    <source>
        <dbReference type="Pfam" id="PF04290"/>
    </source>
</evidence>
<sequence length="169" mass="18866">MIASVFVPLDRAVAAFCKWAAILCFVALFILLGLSVIARNVTTFTIPGHDEIVELLFIWITFLTSLALWREGALYRVALFENVLSRAGQKVLEILINLCMLAFALVLVVYGWDFMLLSGETTPFLRLDRSYWYASIPFCGVLMAAYSIVWICRIASGRGSLEKDVTLGS</sequence>
<comment type="subcellular location">
    <subcellularLocation>
        <location evidence="1 9">Cell inner membrane</location>
        <topology evidence="1 9">Multi-pass membrane protein</topology>
    </subcellularLocation>
</comment>
<evidence type="ECO:0000313" key="12">
    <source>
        <dbReference type="Proteomes" id="UP000605848"/>
    </source>
</evidence>
<feature type="transmembrane region" description="Helical" evidence="9">
    <location>
        <begin position="132"/>
        <end position="152"/>
    </location>
</feature>
<protein>
    <recommendedName>
        <fullName evidence="9">TRAP transporter small permease protein</fullName>
    </recommendedName>
</protein>
<dbReference type="InterPro" id="IPR055348">
    <property type="entry name" value="DctQ"/>
</dbReference>
<evidence type="ECO:0000256" key="6">
    <source>
        <dbReference type="ARBA" id="ARBA00022989"/>
    </source>
</evidence>
<dbReference type="EMBL" id="JAEQMY010000051">
    <property type="protein sequence ID" value="MBL0406776.1"/>
    <property type="molecule type" value="Genomic_DNA"/>
</dbReference>
<dbReference type="RefSeq" id="WP_202063639.1">
    <property type="nucleotide sequence ID" value="NZ_JAEQMY010000051.1"/>
</dbReference>
<dbReference type="GO" id="GO:0022857">
    <property type="term" value="F:transmembrane transporter activity"/>
    <property type="evidence" value="ECO:0007669"/>
    <property type="project" value="UniProtKB-UniRule"/>
</dbReference>
<dbReference type="Pfam" id="PF04290">
    <property type="entry name" value="DctQ"/>
    <property type="match status" value="1"/>
</dbReference>
<keyword evidence="7 9" id="KW-0472">Membrane</keyword>
<feature type="transmembrane region" description="Helical" evidence="9">
    <location>
        <begin position="52"/>
        <end position="70"/>
    </location>
</feature>
<keyword evidence="2 9" id="KW-0813">Transport</keyword>
<comment type="similarity">
    <text evidence="8 9">Belongs to the TRAP transporter small permease family.</text>
</comment>
<feature type="transmembrane region" description="Helical" evidence="9">
    <location>
        <begin position="91"/>
        <end position="112"/>
    </location>
</feature>
<keyword evidence="5 9" id="KW-0812">Transmembrane</keyword>
<comment type="function">
    <text evidence="9">Part of the tripartite ATP-independent periplasmic (TRAP) transport system.</text>
</comment>
<comment type="caution">
    <text evidence="11">The sequence shown here is derived from an EMBL/GenBank/DDBJ whole genome shotgun (WGS) entry which is preliminary data.</text>
</comment>
<dbReference type="GO" id="GO:0015740">
    <property type="term" value="P:C4-dicarboxylate transport"/>
    <property type="evidence" value="ECO:0007669"/>
    <property type="project" value="TreeGrafter"/>
</dbReference>
<proteinExistence type="inferred from homology"/>
<dbReference type="InterPro" id="IPR007387">
    <property type="entry name" value="TRAP_DctQ"/>
</dbReference>
<dbReference type="AlphaFoldDB" id="A0A936ZA41"/>
<reference evidence="11" key="1">
    <citation type="submission" date="2021-01" db="EMBL/GenBank/DDBJ databases">
        <title>Microvirga sp.</title>
        <authorList>
            <person name="Kim M.K."/>
        </authorList>
    </citation>
    <scope>NUCLEOTIDE SEQUENCE</scope>
    <source>
        <strain evidence="11">5420S-16</strain>
    </source>
</reference>
<evidence type="ECO:0000256" key="9">
    <source>
        <dbReference type="RuleBase" id="RU369079"/>
    </source>
</evidence>
<dbReference type="GO" id="GO:0005886">
    <property type="term" value="C:plasma membrane"/>
    <property type="evidence" value="ECO:0007669"/>
    <property type="project" value="UniProtKB-SubCell"/>
</dbReference>
<keyword evidence="4 9" id="KW-0997">Cell inner membrane</keyword>
<accession>A0A936ZA41</accession>
<evidence type="ECO:0000256" key="4">
    <source>
        <dbReference type="ARBA" id="ARBA00022519"/>
    </source>
</evidence>
<evidence type="ECO:0000256" key="8">
    <source>
        <dbReference type="ARBA" id="ARBA00038436"/>
    </source>
</evidence>
<organism evidence="11 12">
    <name type="scientific">Microvirga aerilata</name>
    <dbReference type="NCBI Taxonomy" id="670292"/>
    <lineage>
        <taxon>Bacteria</taxon>
        <taxon>Pseudomonadati</taxon>
        <taxon>Pseudomonadota</taxon>
        <taxon>Alphaproteobacteria</taxon>
        <taxon>Hyphomicrobiales</taxon>
        <taxon>Methylobacteriaceae</taxon>
        <taxon>Microvirga</taxon>
    </lineage>
</organism>
<dbReference type="Proteomes" id="UP000605848">
    <property type="component" value="Unassembled WGS sequence"/>
</dbReference>
<dbReference type="PANTHER" id="PTHR35011">
    <property type="entry name" value="2,3-DIKETO-L-GULONATE TRAP TRANSPORTER SMALL PERMEASE PROTEIN YIAM"/>
    <property type="match status" value="1"/>
</dbReference>
<gene>
    <name evidence="11" type="ORF">JKG68_22785</name>
</gene>
<keyword evidence="3" id="KW-1003">Cell membrane</keyword>
<keyword evidence="6 9" id="KW-1133">Transmembrane helix</keyword>
<evidence type="ECO:0000256" key="1">
    <source>
        <dbReference type="ARBA" id="ARBA00004429"/>
    </source>
</evidence>
<evidence type="ECO:0000256" key="3">
    <source>
        <dbReference type="ARBA" id="ARBA00022475"/>
    </source>
</evidence>